<gene>
    <name evidence="1" type="ORF">RchiOBHm_Chr4g0427181</name>
</gene>
<comment type="caution">
    <text evidence="1">The sequence shown here is derived from an EMBL/GenBank/DDBJ whole genome shotgun (WGS) entry which is preliminary data.</text>
</comment>
<name>A0A2P6QZJ8_ROSCH</name>
<dbReference type="Gramene" id="PRQ39613">
    <property type="protein sequence ID" value="PRQ39613"/>
    <property type="gene ID" value="RchiOBHm_Chr4g0427181"/>
</dbReference>
<accession>A0A2P6QZJ8</accession>
<keyword evidence="2" id="KW-1185">Reference proteome</keyword>
<evidence type="ECO:0000313" key="1">
    <source>
        <dbReference type="EMBL" id="PRQ39613.1"/>
    </source>
</evidence>
<protein>
    <submittedName>
        <fullName evidence="1">Uncharacterized protein</fullName>
    </submittedName>
</protein>
<dbReference type="EMBL" id="PDCK01000042">
    <property type="protein sequence ID" value="PRQ39613.1"/>
    <property type="molecule type" value="Genomic_DNA"/>
</dbReference>
<evidence type="ECO:0000313" key="2">
    <source>
        <dbReference type="Proteomes" id="UP000238479"/>
    </source>
</evidence>
<dbReference type="Proteomes" id="UP000238479">
    <property type="component" value="Chromosome 4"/>
</dbReference>
<sequence length="44" mass="4949">MEHLLQKGGEDVLPGISQTLYFPNIVNVPLFKGCSTEFINQIEK</sequence>
<organism evidence="1 2">
    <name type="scientific">Rosa chinensis</name>
    <name type="common">China rose</name>
    <dbReference type="NCBI Taxonomy" id="74649"/>
    <lineage>
        <taxon>Eukaryota</taxon>
        <taxon>Viridiplantae</taxon>
        <taxon>Streptophyta</taxon>
        <taxon>Embryophyta</taxon>
        <taxon>Tracheophyta</taxon>
        <taxon>Spermatophyta</taxon>
        <taxon>Magnoliopsida</taxon>
        <taxon>eudicotyledons</taxon>
        <taxon>Gunneridae</taxon>
        <taxon>Pentapetalae</taxon>
        <taxon>rosids</taxon>
        <taxon>fabids</taxon>
        <taxon>Rosales</taxon>
        <taxon>Rosaceae</taxon>
        <taxon>Rosoideae</taxon>
        <taxon>Rosoideae incertae sedis</taxon>
        <taxon>Rosa</taxon>
    </lineage>
</organism>
<reference evidence="1 2" key="1">
    <citation type="journal article" date="2018" name="Nat. Genet.">
        <title>The Rosa genome provides new insights in the design of modern roses.</title>
        <authorList>
            <person name="Bendahmane M."/>
        </authorList>
    </citation>
    <scope>NUCLEOTIDE SEQUENCE [LARGE SCALE GENOMIC DNA]</scope>
    <source>
        <strain evidence="2">cv. Old Blush</strain>
    </source>
</reference>
<dbReference type="AlphaFoldDB" id="A0A2P6QZJ8"/>
<proteinExistence type="predicted"/>